<dbReference type="AlphaFoldDB" id="A0A2A4MQV1"/>
<dbReference type="InterPro" id="IPR029058">
    <property type="entry name" value="AB_hydrolase_fold"/>
</dbReference>
<dbReference type="InterPro" id="IPR000073">
    <property type="entry name" value="AB_hydrolase_1"/>
</dbReference>
<dbReference type="PANTHER" id="PTHR10794">
    <property type="entry name" value="ABHYDROLASE DOMAIN-CONTAINING PROTEIN"/>
    <property type="match status" value="1"/>
</dbReference>
<dbReference type="InterPro" id="IPR050960">
    <property type="entry name" value="AB_hydrolase_4_sf"/>
</dbReference>
<dbReference type="NCBIfam" id="NF008218">
    <property type="entry name" value="PRK10985.1"/>
    <property type="match status" value="1"/>
</dbReference>
<feature type="domain" description="AB hydrolase-1" evidence="3">
    <location>
        <begin position="71"/>
        <end position="313"/>
    </location>
</feature>
<evidence type="ECO:0000256" key="1">
    <source>
        <dbReference type="ARBA" id="ARBA00010884"/>
    </source>
</evidence>
<feature type="active site" description="Charge relay system" evidence="2">
    <location>
        <position position="148"/>
    </location>
</feature>
<feature type="active site" description="Charge relay system" evidence="2">
    <location>
        <position position="310"/>
    </location>
</feature>
<comment type="caution">
    <text evidence="4">The sequence shown here is derived from an EMBL/GenBank/DDBJ whole genome shotgun (WGS) entry which is preliminary data.</text>
</comment>
<dbReference type="PIRSF" id="PIRSF005211">
    <property type="entry name" value="Ab_hydro_YheT"/>
    <property type="match status" value="1"/>
</dbReference>
<dbReference type="Pfam" id="PF00561">
    <property type="entry name" value="Abhydrolase_1"/>
    <property type="match status" value="1"/>
</dbReference>
<evidence type="ECO:0000313" key="4">
    <source>
        <dbReference type="EMBL" id="PCH62639.1"/>
    </source>
</evidence>
<accession>A0A2A4MQV1</accession>
<dbReference type="SUPFAM" id="SSF53474">
    <property type="entry name" value="alpha/beta-Hydrolases"/>
    <property type="match status" value="1"/>
</dbReference>
<dbReference type="EMBL" id="NVQR01000035">
    <property type="protein sequence ID" value="PCH62639.1"/>
    <property type="molecule type" value="Genomic_DNA"/>
</dbReference>
<proteinExistence type="inferred from homology"/>
<dbReference type="GO" id="GO:0034338">
    <property type="term" value="F:short-chain carboxylesterase activity"/>
    <property type="evidence" value="ECO:0007669"/>
    <property type="project" value="TreeGrafter"/>
</dbReference>
<sequence>MNQAASLASQQTPHFNSPWWLPDGHSQTLWRKLRPAINISQRRQRIELADGDFIDLDWVDAQDSDQKPIALLLHGLCGCSKSPYIQSLQHCLKENNYSSVAMNFRGCSGEMNRLARAYHSGVSEDVEAVITQLSAANAERKFVIVGFSLGANVSLKWLAQTRHSERVHKAVAVSTPFSLALCSHAMGQGISKFYGKYFLKSLRRDMQAKKKFLKSQGLHDQLAILESCGDLSQLSTIWEFDDSVTAPLHGFSSAQDYYDRCSSLSFLASITTNTLLIQSNNDPIIPAEAVPKAGDLNANTRLELTASGGHVGFVGANTGLWLERRVIDFIEAD</sequence>
<dbReference type="GO" id="GO:0047372">
    <property type="term" value="F:monoacylglycerol lipase activity"/>
    <property type="evidence" value="ECO:0007669"/>
    <property type="project" value="TreeGrafter"/>
</dbReference>
<dbReference type="Gene3D" id="3.40.50.1820">
    <property type="entry name" value="alpha/beta hydrolase"/>
    <property type="match status" value="1"/>
</dbReference>
<organism evidence="4 5">
    <name type="scientific">SAR86 cluster bacterium</name>
    <dbReference type="NCBI Taxonomy" id="2030880"/>
    <lineage>
        <taxon>Bacteria</taxon>
        <taxon>Pseudomonadati</taxon>
        <taxon>Pseudomonadota</taxon>
        <taxon>Gammaproteobacteria</taxon>
        <taxon>SAR86 cluster</taxon>
    </lineage>
</organism>
<gene>
    <name evidence="4" type="ORF">COC19_02505</name>
</gene>
<evidence type="ECO:0000313" key="5">
    <source>
        <dbReference type="Proteomes" id="UP000218172"/>
    </source>
</evidence>
<reference evidence="5" key="1">
    <citation type="submission" date="2017-08" db="EMBL/GenBank/DDBJ databases">
        <title>A dynamic microbial community with high functional redundancy inhabits the cold, oxic subseafloor aquifer.</title>
        <authorList>
            <person name="Tully B.J."/>
            <person name="Wheat C.G."/>
            <person name="Glazer B.T."/>
            <person name="Huber J.A."/>
        </authorList>
    </citation>
    <scope>NUCLEOTIDE SEQUENCE [LARGE SCALE GENOMIC DNA]</scope>
</reference>
<dbReference type="InterPro" id="IPR012020">
    <property type="entry name" value="ABHD4"/>
</dbReference>
<keyword evidence="4" id="KW-0378">Hydrolase</keyword>
<evidence type="ECO:0000256" key="2">
    <source>
        <dbReference type="PIRSR" id="PIRSR005211-1"/>
    </source>
</evidence>
<evidence type="ECO:0000259" key="3">
    <source>
        <dbReference type="Pfam" id="PF00561"/>
    </source>
</evidence>
<protein>
    <submittedName>
        <fullName evidence="4">Hydrolase</fullName>
    </submittedName>
</protein>
<name>A0A2A4MQV1_9GAMM</name>
<comment type="similarity">
    <text evidence="1">Belongs to the AB hydrolase superfamily. AB hydrolase 4 family.</text>
</comment>
<feature type="active site" description="Charge relay system" evidence="2">
    <location>
        <position position="282"/>
    </location>
</feature>
<dbReference type="Proteomes" id="UP000218172">
    <property type="component" value="Unassembled WGS sequence"/>
</dbReference>
<dbReference type="PANTHER" id="PTHR10794:SF94">
    <property type="entry name" value="ESTERASE YHET-RELATED"/>
    <property type="match status" value="1"/>
</dbReference>